<dbReference type="RefSeq" id="WP_011342709.1">
    <property type="nucleotide sequence ID" value="NC_007498.2"/>
</dbReference>
<protein>
    <submittedName>
        <fullName evidence="3">Tn7 transposon transposition protein TnsD</fullName>
    </submittedName>
</protein>
<organism evidence="3 4">
    <name type="scientific">Syntrophotalea carbinolica (strain DSM 2380 / NBRC 103641 / GraBd1)</name>
    <name type="common">Pelobacter carbinolicus</name>
    <dbReference type="NCBI Taxonomy" id="338963"/>
    <lineage>
        <taxon>Bacteria</taxon>
        <taxon>Pseudomonadati</taxon>
        <taxon>Thermodesulfobacteriota</taxon>
        <taxon>Desulfuromonadia</taxon>
        <taxon>Desulfuromonadales</taxon>
        <taxon>Syntrophotaleaceae</taxon>
        <taxon>Syntrophotalea</taxon>
    </lineage>
</organism>
<dbReference type="InterPro" id="IPR032750">
    <property type="entry name" value="TnsD_C"/>
</dbReference>
<reference evidence="4" key="1">
    <citation type="submission" date="2005-10" db="EMBL/GenBank/DDBJ databases">
        <title>Complete sequence of Pelobacter carbinolicus DSM 2380.</title>
        <authorList>
            <person name="Copeland A."/>
            <person name="Lucas S."/>
            <person name="Lapidus A."/>
            <person name="Barry K."/>
            <person name="Detter J.C."/>
            <person name="Glavina T."/>
            <person name="Hammon N."/>
            <person name="Israni S."/>
            <person name="Pitluck S."/>
            <person name="Chertkov O."/>
            <person name="Schmutz J."/>
            <person name="Larimer F."/>
            <person name="Land M."/>
            <person name="Kyrpides N."/>
            <person name="Ivanova N."/>
            <person name="Richardson P."/>
        </authorList>
    </citation>
    <scope>NUCLEOTIDE SEQUENCE [LARGE SCALE GENOMIC DNA]</scope>
    <source>
        <strain evidence="4">DSM 2380 / NBRC 103641 / GraBd1</strain>
    </source>
</reference>
<dbReference type="KEGG" id="pca:Pcar_2922"/>
<dbReference type="STRING" id="338963.Pcar_2922"/>
<dbReference type="OrthoDB" id="470139at2"/>
<sequence>MIVQFPVAHPDELLGSIISRFVQRQGIRNDKVALKLLFDSRQVVPSALFQGHIDQLLAQVGHVWRIEAHKLIESHTILPLFRPFIPHARYGQLLRDLRRAGTNPSMLRSGINSSSQIWPSRFKICPICWQSQQREFGYAFWQRLFQCPGVECCPIHHCLLIGAGLEMQSPHRHHFVGTQEIEAQGFIDSGAADAKEIKLATLVQELLGPVPEVPDMGQWSSYYQKVASDTGNLKRNRANHVAISGIVTTYWGGEWLKINGLCLESADNWLVRIFRRHRKPFTYLQHMVCWLALNPDTRSVKDVLEDVSKCPQYPTEKKQYFSPKAKQNRCKYRESWRSLVKRNSSLKNIRSDREGERLYSWLYRYDHDWLQRHKPQRLERNRRPRVNWHARDLKILRQLLAVEKKNGLNLSGPRRSKAWYCRQVENRCLLEKKLDLLPLCAAFFVRHAESVEKYQARRLFAILSELIQRQEQGIAVHEIQRMAGLSKESYREAARRILQQNIPAWQKSQSFSEGR</sequence>
<evidence type="ECO:0000259" key="1">
    <source>
        <dbReference type="Pfam" id="PF06527"/>
    </source>
</evidence>
<dbReference type="eggNOG" id="COG3677">
    <property type="taxonomic scope" value="Bacteria"/>
</dbReference>
<evidence type="ECO:0000313" key="4">
    <source>
        <dbReference type="Proteomes" id="UP000002534"/>
    </source>
</evidence>
<feature type="domain" description="TniQ" evidence="1">
    <location>
        <begin position="5"/>
        <end position="160"/>
    </location>
</feature>
<dbReference type="Pfam" id="PF06527">
    <property type="entry name" value="TniQ"/>
    <property type="match status" value="1"/>
</dbReference>
<gene>
    <name evidence="3" type="primary">tnsD</name>
    <name evidence="3" type="ordered locus">Pcar_2922</name>
</gene>
<name>Q3A0F0_SYNC1</name>
<keyword evidence="4" id="KW-1185">Reference proteome</keyword>
<dbReference type="Pfam" id="PF15978">
    <property type="entry name" value="TnsD"/>
    <property type="match status" value="1"/>
</dbReference>
<proteinExistence type="predicted"/>
<dbReference type="AlphaFoldDB" id="Q3A0F0"/>
<reference evidence="3 4" key="2">
    <citation type="journal article" date="2012" name="BMC Genomics">
        <title>The genome of Pelobacter carbinolicus reveals surprising metabolic capabilities and physiological features.</title>
        <authorList>
            <person name="Aklujkar M."/>
            <person name="Haveman S.A."/>
            <person name="Didonato R.Jr."/>
            <person name="Chertkov O."/>
            <person name="Han C.S."/>
            <person name="Land M.L."/>
            <person name="Brown P."/>
            <person name="Lovley D.R."/>
        </authorList>
    </citation>
    <scope>NUCLEOTIDE SEQUENCE [LARGE SCALE GENOMIC DNA]</scope>
    <source>
        <strain evidence="4">DSM 2380 / NBRC 103641 / GraBd1</strain>
    </source>
</reference>
<dbReference type="HOGENOM" id="CLU_033785_1_0_7"/>
<evidence type="ECO:0000259" key="2">
    <source>
        <dbReference type="Pfam" id="PF15978"/>
    </source>
</evidence>
<evidence type="ECO:0000313" key="3">
    <source>
        <dbReference type="EMBL" id="ABA90157.1"/>
    </source>
</evidence>
<dbReference type="Proteomes" id="UP000002534">
    <property type="component" value="Chromosome"/>
</dbReference>
<dbReference type="InterPro" id="IPR009492">
    <property type="entry name" value="TniQ"/>
</dbReference>
<feature type="domain" description="Transposon Tn7 transposition protein TnsD C-terminal" evidence="2">
    <location>
        <begin position="322"/>
        <end position="443"/>
    </location>
</feature>
<dbReference type="EMBL" id="CP000142">
    <property type="protein sequence ID" value="ABA90157.1"/>
    <property type="molecule type" value="Genomic_DNA"/>
</dbReference>
<accession>Q3A0F0</accession>